<evidence type="ECO:0000256" key="2">
    <source>
        <dbReference type="ARBA" id="ARBA00022723"/>
    </source>
</evidence>
<dbReference type="GO" id="GO:0004659">
    <property type="term" value="F:prenyltransferase activity"/>
    <property type="evidence" value="ECO:0007669"/>
    <property type="project" value="TreeGrafter"/>
</dbReference>
<dbReference type="AlphaFoldDB" id="A0A8X8WBS1"/>
<dbReference type="InterPro" id="IPR008949">
    <property type="entry name" value="Isoprenoid_synthase_dom_sf"/>
</dbReference>
<name>A0A8X8WBS1_SALSN</name>
<dbReference type="GO" id="GO:0046872">
    <property type="term" value="F:metal ion binding"/>
    <property type="evidence" value="ECO:0007669"/>
    <property type="project" value="UniProtKB-KW"/>
</dbReference>
<evidence type="ECO:0000256" key="1">
    <source>
        <dbReference type="ARBA" id="ARBA00001946"/>
    </source>
</evidence>
<reference evidence="4" key="1">
    <citation type="submission" date="2018-01" db="EMBL/GenBank/DDBJ databases">
        <authorList>
            <person name="Mao J.F."/>
        </authorList>
    </citation>
    <scope>NUCLEOTIDE SEQUENCE</scope>
    <source>
        <strain evidence="4">Huo1</strain>
        <tissue evidence="4">Leaf</tissue>
    </source>
</reference>
<keyword evidence="2" id="KW-0479">Metal-binding</keyword>
<dbReference type="PANTHER" id="PTHR43281:SF6">
    <property type="entry name" value="HETERODIMERIC GERANYLGERANYL PYROPHOSPHATE SYNTHASE SMALL SUBUNIT, CHLOROPLASTIC-LIKE"/>
    <property type="match status" value="1"/>
</dbReference>
<keyword evidence="3" id="KW-0460">Magnesium</keyword>
<dbReference type="EMBL" id="PNBA02000018">
    <property type="protein sequence ID" value="KAG6392032.1"/>
    <property type="molecule type" value="Genomic_DNA"/>
</dbReference>
<sequence length="314" mass="34031">MASHLSISLHNTIKTSINLSYAKSNSCLPSKLRPNLSHSKQPRCITVSAVAQNQPYWHGIESEIDAFLDKSIPIRKPEAVFVPMRHLTFAAPRTAASALCVAACELVGGDRSHAMAAAAAVHLVHAAAYAHEHLPLTDRTGPGPRPEVEHKYGPNIELLTGDGIFPFGFELLARSVGPARPERVLQVMIEISRAGGSEGIMDGLYKEGEIVDENSRFEFIEYVCKKKYGEIHACAAASGAILGGGSEAEIQKLRNFGLYAGTVRGLMERKTSVEIENIVRKLRDLALKELEGFHGKKNVELLTSLVAKPSLCSA</sequence>
<accession>A0A8X8WBS1</accession>
<dbReference type="Gene3D" id="1.10.600.10">
    <property type="entry name" value="Farnesyl Diphosphate Synthase"/>
    <property type="match status" value="1"/>
</dbReference>
<evidence type="ECO:0000313" key="5">
    <source>
        <dbReference type="Proteomes" id="UP000298416"/>
    </source>
</evidence>
<evidence type="ECO:0000313" key="4">
    <source>
        <dbReference type="EMBL" id="KAG6392032.1"/>
    </source>
</evidence>
<protein>
    <recommendedName>
        <fullName evidence="6">Geranylgeranyl diphosphate synthase, type II</fullName>
    </recommendedName>
</protein>
<dbReference type="PANTHER" id="PTHR43281">
    <property type="entry name" value="FARNESYL DIPHOSPHATE SYNTHASE"/>
    <property type="match status" value="1"/>
</dbReference>
<reference evidence="4" key="2">
    <citation type="submission" date="2020-08" db="EMBL/GenBank/DDBJ databases">
        <title>Plant Genome Project.</title>
        <authorList>
            <person name="Zhang R.-G."/>
        </authorList>
    </citation>
    <scope>NUCLEOTIDE SEQUENCE</scope>
    <source>
        <strain evidence="4">Huo1</strain>
        <tissue evidence="4">Leaf</tissue>
    </source>
</reference>
<dbReference type="Proteomes" id="UP000298416">
    <property type="component" value="Unassembled WGS sequence"/>
</dbReference>
<dbReference type="OrthoDB" id="1923994at2759"/>
<dbReference type="SUPFAM" id="SSF48576">
    <property type="entry name" value="Terpenoid synthases"/>
    <property type="match status" value="1"/>
</dbReference>
<keyword evidence="5" id="KW-1185">Reference proteome</keyword>
<gene>
    <name evidence="4" type="ORF">SASPL_146235</name>
</gene>
<proteinExistence type="predicted"/>
<evidence type="ECO:0008006" key="6">
    <source>
        <dbReference type="Google" id="ProtNLM"/>
    </source>
</evidence>
<evidence type="ECO:0000256" key="3">
    <source>
        <dbReference type="ARBA" id="ARBA00022842"/>
    </source>
</evidence>
<organism evidence="4">
    <name type="scientific">Salvia splendens</name>
    <name type="common">Scarlet sage</name>
    <dbReference type="NCBI Taxonomy" id="180675"/>
    <lineage>
        <taxon>Eukaryota</taxon>
        <taxon>Viridiplantae</taxon>
        <taxon>Streptophyta</taxon>
        <taxon>Embryophyta</taxon>
        <taxon>Tracheophyta</taxon>
        <taxon>Spermatophyta</taxon>
        <taxon>Magnoliopsida</taxon>
        <taxon>eudicotyledons</taxon>
        <taxon>Gunneridae</taxon>
        <taxon>Pentapetalae</taxon>
        <taxon>asterids</taxon>
        <taxon>lamiids</taxon>
        <taxon>Lamiales</taxon>
        <taxon>Lamiaceae</taxon>
        <taxon>Nepetoideae</taxon>
        <taxon>Mentheae</taxon>
        <taxon>Salviinae</taxon>
        <taxon>Salvia</taxon>
        <taxon>Salvia subgen. Calosphace</taxon>
        <taxon>core Calosphace</taxon>
    </lineage>
</organism>
<comment type="cofactor">
    <cofactor evidence="1">
        <name>Mg(2+)</name>
        <dbReference type="ChEBI" id="CHEBI:18420"/>
    </cofactor>
</comment>
<comment type="caution">
    <text evidence="4">The sequence shown here is derived from an EMBL/GenBank/DDBJ whole genome shotgun (WGS) entry which is preliminary data.</text>
</comment>